<evidence type="ECO:0000256" key="2">
    <source>
        <dbReference type="SAM" id="MobiDB-lite"/>
    </source>
</evidence>
<feature type="compositionally biased region" description="Low complexity" evidence="2">
    <location>
        <begin position="67"/>
        <end position="77"/>
    </location>
</feature>
<comment type="caution">
    <text evidence="4">The sequence shown here is derived from an EMBL/GenBank/DDBJ whole genome shotgun (WGS) entry which is preliminary data.</text>
</comment>
<dbReference type="AlphaFoldDB" id="A0A9P6BVP3"/>
<accession>A0A9P6BVP3</accession>
<feature type="coiled-coil region" evidence="1">
    <location>
        <begin position="365"/>
        <end position="392"/>
    </location>
</feature>
<feature type="transmembrane region" description="Helical" evidence="3">
    <location>
        <begin position="179"/>
        <end position="203"/>
    </location>
</feature>
<gene>
    <name evidence="4" type="ORF">P691DRAFT_792480</name>
</gene>
<evidence type="ECO:0000256" key="1">
    <source>
        <dbReference type="SAM" id="Coils"/>
    </source>
</evidence>
<dbReference type="OrthoDB" id="4179406at2759"/>
<keyword evidence="1" id="KW-0175">Coiled coil</keyword>
<dbReference type="Proteomes" id="UP000807342">
    <property type="component" value="Unassembled WGS sequence"/>
</dbReference>
<protein>
    <submittedName>
        <fullName evidence="4">Uncharacterized protein</fullName>
    </submittedName>
</protein>
<evidence type="ECO:0000313" key="4">
    <source>
        <dbReference type="EMBL" id="KAF9440977.1"/>
    </source>
</evidence>
<name>A0A9P6BVP3_9AGAR</name>
<keyword evidence="3" id="KW-0812">Transmembrane</keyword>
<evidence type="ECO:0000256" key="3">
    <source>
        <dbReference type="SAM" id="Phobius"/>
    </source>
</evidence>
<organism evidence="4 5">
    <name type="scientific">Macrolepiota fuliginosa MF-IS2</name>
    <dbReference type="NCBI Taxonomy" id="1400762"/>
    <lineage>
        <taxon>Eukaryota</taxon>
        <taxon>Fungi</taxon>
        <taxon>Dikarya</taxon>
        <taxon>Basidiomycota</taxon>
        <taxon>Agaricomycotina</taxon>
        <taxon>Agaricomycetes</taxon>
        <taxon>Agaricomycetidae</taxon>
        <taxon>Agaricales</taxon>
        <taxon>Agaricineae</taxon>
        <taxon>Agaricaceae</taxon>
        <taxon>Macrolepiota</taxon>
    </lineage>
</organism>
<reference evidence="4" key="1">
    <citation type="submission" date="2020-11" db="EMBL/GenBank/DDBJ databases">
        <authorList>
            <consortium name="DOE Joint Genome Institute"/>
            <person name="Ahrendt S."/>
            <person name="Riley R."/>
            <person name="Andreopoulos W."/>
            <person name="Labutti K."/>
            <person name="Pangilinan J."/>
            <person name="Ruiz-Duenas F.J."/>
            <person name="Barrasa J.M."/>
            <person name="Sanchez-Garcia M."/>
            <person name="Camarero S."/>
            <person name="Miyauchi S."/>
            <person name="Serrano A."/>
            <person name="Linde D."/>
            <person name="Babiker R."/>
            <person name="Drula E."/>
            <person name="Ayuso-Fernandez I."/>
            <person name="Pacheco R."/>
            <person name="Padilla G."/>
            <person name="Ferreira P."/>
            <person name="Barriuso J."/>
            <person name="Kellner H."/>
            <person name="Castanera R."/>
            <person name="Alfaro M."/>
            <person name="Ramirez L."/>
            <person name="Pisabarro A.G."/>
            <person name="Kuo A."/>
            <person name="Tritt A."/>
            <person name="Lipzen A."/>
            <person name="He G."/>
            <person name="Yan M."/>
            <person name="Ng V."/>
            <person name="Cullen D."/>
            <person name="Martin F."/>
            <person name="Rosso M.-N."/>
            <person name="Henrissat B."/>
            <person name="Hibbett D."/>
            <person name="Martinez A.T."/>
            <person name="Grigoriev I.V."/>
        </authorList>
    </citation>
    <scope>NUCLEOTIDE SEQUENCE</scope>
    <source>
        <strain evidence="4">MF-IS2</strain>
    </source>
</reference>
<dbReference type="EMBL" id="MU152133">
    <property type="protein sequence ID" value="KAF9440977.1"/>
    <property type="molecule type" value="Genomic_DNA"/>
</dbReference>
<feature type="compositionally biased region" description="Low complexity" evidence="2">
    <location>
        <begin position="85"/>
        <end position="117"/>
    </location>
</feature>
<feature type="compositionally biased region" description="Low complexity" evidence="2">
    <location>
        <begin position="25"/>
        <end position="38"/>
    </location>
</feature>
<feature type="region of interest" description="Disordered" evidence="2">
    <location>
        <begin position="1"/>
        <end position="130"/>
    </location>
</feature>
<feature type="compositionally biased region" description="Basic residues" evidence="2">
    <location>
        <begin position="1"/>
        <end position="15"/>
    </location>
</feature>
<keyword evidence="3" id="KW-0472">Membrane</keyword>
<evidence type="ECO:0000313" key="5">
    <source>
        <dbReference type="Proteomes" id="UP000807342"/>
    </source>
</evidence>
<sequence>MPWKHSTRSRTRAVRRVSDGKPRFDSPSVDNDVQVQDVDTSDDELSWEDVSDVPDEADNNVKLQHDTPTATGRPLGTTRRRRRVGNAYTRKLTAASVAINSSSSNTPTRRGKTTPPGMLQDARQPENGSNSHVRREMWDAIPQLSTHDVVSGAVRGVSFGIWYIFDITRTALTLLRKPLGFVLFLWILAMILSTVVSTFRAALAPVCWLPIISSSFVCRPIPLPPPRANYPRLMEAQTKTFEQLLDETSGGSAMSLEVKKAEMATSDLVTLVRISALHSKDLLASMLVDFVQDAKTTGRRLQKLHSRVGGSVDNIMAVNDHALRRIEEASSRTNIIDIIPWIESRKNRIVASTFKDAMDSLSAQISRLILEAEANIANLNDLEERLNALHDLVFREVKTVKGDRDELLAQLWTFLGGNRKELKNFNENLVILKNVGSYRSQARVHVTATLQTLQSLSEDMEELREKVATPGLVGECMPLEVQMKSIQYGLERLKANRIKARRTHDAAVEGVTGLGLDQISA</sequence>
<keyword evidence="3" id="KW-1133">Transmembrane helix</keyword>
<keyword evidence="5" id="KW-1185">Reference proteome</keyword>
<proteinExistence type="predicted"/>
<feature type="compositionally biased region" description="Acidic residues" evidence="2">
    <location>
        <begin position="39"/>
        <end position="58"/>
    </location>
</feature>